<dbReference type="CDD" id="cd24025">
    <property type="entry name" value="ASKHA_NBD_ParM_pCBH-like"/>
    <property type="match status" value="1"/>
</dbReference>
<dbReference type="OrthoDB" id="5412507at2"/>
<gene>
    <name evidence="3" type="ordered locus">TC41_1723</name>
</gene>
<dbReference type="AlphaFoldDB" id="F8IL84"/>
<dbReference type="STRING" id="1048834.TC41_1723"/>
<reference evidence="3 4" key="1">
    <citation type="journal article" date="2011" name="J. Bacteriol.">
        <title>Complete Genome Sequence of Alicyclobacillus acidocaldarius Strain Tc-4-1.</title>
        <authorList>
            <person name="Chen Y."/>
            <person name="He Y."/>
            <person name="Zhang B."/>
            <person name="Yang J."/>
            <person name="Li W."/>
            <person name="Dong Z."/>
            <person name="Hu S."/>
        </authorList>
    </citation>
    <scope>NUCLEOTIDE SEQUENCE [LARGE SCALE GENOMIC DNA]</scope>
    <source>
        <strain evidence="3 4">Tc-4-1</strain>
    </source>
</reference>
<feature type="domain" description="Actin homologue MreB-like C-terminal" evidence="2">
    <location>
        <begin position="187"/>
        <end position="312"/>
    </location>
</feature>
<dbReference type="SUPFAM" id="SSF53067">
    <property type="entry name" value="Actin-like ATPase domain"/>
    <property type="match status" value="2"/>
</dbReference>
<feature type="domain" description="Actin-like protein N-terminal" evidence="1">
    <location>
        <begin position="11"/>
        <end position="159"/>
    </location>
</feature>
<dbReference type="Proteomes" id="UP000000292">
    <property type="component" value="Chromosome"/>
</dbReference>
<proteinExistence type="predicted"/>
<reference evidence="4" key="2">
    <citation type="submission" date="2011-06" db="EMBL/GenBank/DDBJ databases">
        <title>The complete genome sequence of Alicyclobacillus acidocaldarius sp. Tc-4-1.</title>
        <authorList>
            <person name="Chen Y."/>
            <person name="He Y."/>
            <person name="Dong Z."/>
            <person name="Hu S."/>
        </authorList>
    </citation>
    <scope>NUCLEOTIDE SEQUENCE [LARGE SCALE GENOMIC DNA]</scope>
    <source>
        <strain evidence="4">Tc-4-1</strain>
    </source>
</reference>
<dbReference type="HOGENOM" id="CLU_066405_0_0_9"/>
<protein>
    <submittedName>
        <fullName evidence="3">Uncharacterized protein</fullName>
    </submittedName>
</protein>
<dbReference type="Pfam" id="PF21522">
    <property type="entry name" value="MreB-like_C"/>
    <property type="match status" value="1"/>
</dbReference>
<evidence type="ECO:0000313" key="3">
    <source>
        <dbReference type="EMBL" id="AEJ43650.1"/>
    </source>
</evidence>
<dbReference type="EMBL" id="CP002902">
    <property type="protein sequence ID" value="AEJ43650.1"/>
    <property type="molecule type" value="Genomic_DNA"/>
</dbReference>
<organism evidence="3 4">
    <name type="scientific">Alicyclobacillus acidocaldarius (strain Tc-4-1)</name>
    <name type="common">Bacillus acidocaldarius</name>
    <dbReference type="NCBI Taxonomy" id="1048834"/>
    <lineage>
        <taxon>Bacteria</taxon>
        <taxon>Bacillati</taxon>
        <taxon>Bacillota</taxon>
        <taxon>Bacilli</taxon>
        <taxon>Bacillales</taxon>
        <taxon>Alicyclobacillaceae</taxon>
        <taxon>Alicyclobacillus</taxon>
    </lineage>
</organism>
<dbReference type="PATRIC" id="fig|1048834.4.peg.1638"/>
<dbReference type="Pfam" id="PF17989">
    <property type="entry name" value="ALP_N"/>
    <property type="match status" value="1"/>
</dbReference>
<dbReference type="InterPro" id="IPR049067">
    <property type="entry name" value="MreB-like_C"/>
</dbReference>
<name>F8IL84_ALIAT</name>
<dbReference type="InterPro" id="IPR040607">
    <property type="entry name" value="ALP_N"/>
</dbReference>
<dbReference type="KEGG" id="aad:TC41_1723"/>
<evidence type="ECO:0000259" key="2">
    <source>
        <dbReference type="Pfam" id="PF21522"/>
    </source>
</evidence>
<evidence type="ECO:0000313" key="4">
    <source>
        <dbReference type="Proteomes" id="UP000000292"/>
    </source>
</evidence>
<accession>F8IL84</accession>
<evidence type="ECO:0000259" key="1">
    <source>
        <dbReference type="Pfam" id="PF17989"/>
    </source>
</evidence>
<dbReference type="eggNOG" id="COG0849">
    <property type="taxonomic scope" value="Bacteria"/>
</dbReference>
<dbReference type="InterPro" id="IPR043129">
    <property type="entry name" value="ATPase_NBD"/>
</dbReference>
<dbReference type="Gene3D" id="3.30.420.40">
    <property type="match status" value="2"/>
</dbReference>
<sequence length="346" mass="38525">MMRGEKPMIVGVDLGYGWIKATNGERQVRFPAVVCDAHELIMADLFQSPEYEAFIETASGTRRVFVGELARREGVTALNLATKKYEDGDTEALWLVTLALLGQEGEPLHVVTGLPLAHFESQREALKERLLHLRGRVTVQDRTMEVAPQSVRVIPQAMGAMIGTLLDPTTLELRNPAWIDQGGYLLLVDVGTRTTGFVTFETKPELRLISRLSDSVDVGVHDLYLALAGIFRQRTGETPPLSDPIYDELYTHGEVYYGGRVVSIEPERSRHMERMGQLIARRIQEHLGADAMKRIHTVFLAGGGYRLAQSVLQQIFPRVYVVPDPQLANAEGYRLYGLTREGGGTP</sequence>